<gene>
    <name evidence="7" type="primary">ptsH</name>
    <name evidence="7" type="ORF">Rhe02_97300</name>
</gene>
<dbReference type="CDD" id="cd00367">
    <property type="entry name" value="PTS-HPr_like"/>
    <property type="match status" value="1"/>
</dbReference>
<dbReference type="InterPro" id="IPR050399">
    <property type="entry name" value="HPr"/>
</dbReference>
<dbReference type="GO" id="GO:0009401">
    <property type="term" value="P:phosphoenolpyruvate-dependent sugar phosphotransferase system"/>
    <property type="evidence" value="ECO:0007669"/>
    <property type="project" value="UniProtKB-KW"/>
</dbReference>
<evidence type="ECO:0000256" key="4">
    <source>
        <dbReference type="ARBA" id="ARBA00022490"/>
    </source>
</evidence>
<dbReference type="RefSeq" id="WP_203915389.1">
    <property type="nucleotide sequence ID" value="NZ_BONY01000153.1"/>
</dbReference>
<proteinExistence type="predicted"/>
<dbReference type="EMBL" id="BONY01000153">
    <property type="protein sequence ID" value="GIH11663.1"/>
    <property type="molecule type" value="Genomic_DNA"/>
</dbReference>
<keyword evidence="8" id="KW-1185">Reference proteome</keyword>
<evidence type="ECO:0000259" key="6">
    <source>
        <dbReference type="PROSITE" id="PS51350"/>
    </source>
</evidence>
<dbReference type="PROSITE" id="PS00369">
    <property type="entry name" value="PTS_HPR_HIS"/>
    <property type="match status" value="1"/>
</dbReference>
<dbReference type="Gene3D" id="3.30.1340.10">
    <property type="entry name" value="HPr-like"/>
    <property type="match status" value="1"/>
</dbReference>
<evidence type="ECO:0000256" key="1">
    <source>
        <dbReference type="ARBA" id="ARBA00003681"/>
    </source>
</evidence>
<dbReference type="SUPFAM" id="SSF55594">
    <property type="entry name" value="HPr-like"/>
    <property type="match status" value="1"/>
</dbReference>
<evidence type="ECO:0000256" key="5">
    <source>
        <dbReference type="ARBA" id="ARBA00022683"/>
    </source>
</evidence>
<dbReference type="PROSITE" id="PS51350">
    <property type="entry name" value="PTS_HPR_DOM"/>
    <property type="match status" value="1"/>
</dbReference>
<evidence type="ECO:0000313" key="8">
    <source>
        <dbReference type="Proteomes" id="UP000612899"/>
    </source>
</evidence>
<name>A0A8J3QLJ9_9ACTN</name>
<dbReference type="PANTHER" id="PTHR33705:SF2">
    <property type="entry name" value="PHOSPHOCARRIER PROTEIN NPR"/>
    <property type="match status" value="1"/>
</dbReference>
<keyword evidence="4" id="KW-0963">Cytoplasm</keyword>
<dbReference type="NCBIfam" id="TIGR01003">
    <property type="entry name" value="PTS_HPr_family"/>
    <property type="match status" value="1"/>
</dbReference>
<feature type="domain" description="HPr" evidence="6">
    <location>
        <begin position="1"/>
        <end position="85"/>
    </location>
</feature>
<dbReference type="PROSITE" id="PS00589">
    <property type="entry name" value="PTS_HPR_SER"/>
    <property type="match status" value="1"/>
</dbReference>
<evidence type="ECO:0000313" key="7">
    <source>
        <dbReference type="EMBL" id="GIH11663.1"/>
    </source>
</evidence>
<comment type="subcellular location">
    <subcellularLocation>
        <location evidence="2">Cytoplasm</location>
    </subcellularLocation>
</comment>
<dbReference type="Proteomes" id="UP000612899">
    <property type="component" value="Unassembled WGS sequence"/>
</dbReference>
<dbReference type="Pfam" id="PF00381">
    <property type="entry name" value="PTS-HPr"/>
    <property type="match status" value="1"/>
</dbReference>
<accession>A0A8J3QLJ9</accession>
<dbReference type="PANTHER" id="PTHR33705">
    <property type="entry name" value="PHOSPHOCARRIER PROTEIN HPR"/>
    <property type="match status" value="1"/>
</dbReference>
<dbReference type="InterPro" id="IPR000032">
    <property type="entry name" value="HPr-like"/>
</dbReference>
<comment type="function">
    <text evidence="1">General (non sugar-specific) component of the phosphoenolpyruvate-dependent sugar phosphotransferase system (sugar PTS). This major carbohydrate active-transport system catalyzes the phosphorylation of incoming sugar substrates concomitantly with their translocation across the cell membrane. The phosphoryl group from phosphoenolpyruvate (PEP) is transferred to the phosphoryl carrier protein HPr by enzyme I. Phospho-HPr then transfers it to the PTS EIIA domain.</text>
</comment>
<reference evidence="7" key="1">
    <citation type="submission" date="2021-01" db="EMBL/GenBank/DDBJ databases">
        <title>Whole genome shotgun sequence of Rhizocola hellebori NBRC 109834.</title>
        <authorList>
            <person name="Komaki H."/>
            <person name="Tamura T."/>
        </authorList>
    </citation>
    <scope>NUCLEOTIDE SEQUENCE</scope>
    <source>
        <strain evidence="7">NBRC 109834</strain>
    </source>
</reference>
<dbReference type="InterPro" id="IPR002114">
    <property type="entry name" value="PTS_HPr_Ser_P_site"/>
</dbReference>
<dbReference type="AlphaFoldDB" id="A0A8J3QLJ9"/>
<sequence length="85" mass="8901">MAERRVVVASAVGLHARPAALFVTAVTKIGLPVTLTRRDGRTADARSILAVVTLDVKCGDEVLLCAHGDDAEAALDRLAELLTHG</sequence>
<keyword evidence="5" id="KW-0598">Phosphotransferase system</keyword>
<dbReference type="InterPro" id="IPR035895">
    <property type="entry name" value="HPr-like_sf"/>
</dbReference>
<dbReference type="InterPro" id="IPR001020">
    <property type="entry name" value="PTS_HPr_His_P_site"/>
</dbReference>
<organism evidence="7 8">
    <name type="scientific">Rhizocola hellebori</name>
    <dbReference type="NCBI Taxonomy" id="1392758"/>
    <lineage>
        <taxon>Bacteria</taxon>
        <taxon>Bacillati</taxon>
        <taxon>Actinomycetota</taxon>
        <taxon>Actinomycetes</taxon>
        <taxon>Micromonosporales</taxon>
        <taxon>Micromonosporaceae</taxon>
        <taxon>Rhizocola</taxon>
    </lineage>
</organism>
<dbReference type="GO" id="GO:0005737">
    <property type="term" value="C:cytoplasm"/>
    <property type="evidence" value="ECO:0007669"/>
    <property type="project" value="UniProtKB-SubCell"/>
</dbReference>
<protein>
    <recommendedName>
        <fullName evidence="3">Phosphocarrier protein HPr</fullName>
    </recommendedName>
</protein>
<comment type="caution">
    <text evidence="7">The sequence shown here is derived from an EMBL/GenBank/DDBJ whole genome shotgun (WGS) entry which is preliminary data.</text>
</comment>
<evidence type="ECO:0000256" key="3">
    <source>
        <dbReference type="ARBA" id="ARBA00020422"/>
    </source>
</evidence>
<dbReference type="PRINTS" id="PR00107">
    <property type="entry name" value="PHOSPHOCPHPR"/>
</dbReference>
<evidence type="ECO:0000256" key="2">
    <source>
        <dbReference type="ARBA" id="ARBA00004496"/>
    </source>
</evidence>